<dbReference type="PROSITE" id="PS51257">
    <property type="entry name" value="PROKAR_LIPOPROTEIN"/>
    <property type="match status" value="1"/>
</dbReference>
<evidence type="ECO:0000313" key="4">
    <source>
        <dbReference type="EMBL" id="CKT72906.1"/>
    </source>
</evidence>
<evidence type="ECO:0000313" key="1">
    <source>
        <dbReference type="EMBL" id="CFR80258.1"/>
    </source>
</evidence>
<dbReference type="EMBL" id="CQQC01001040">
    <property type="protein sequence ID" value="CNV58668.1"/>
    <property type="molecule type" value="Genomic_DNA"/>
</dbReference>
<protein>
    <recommendedName>
        <fullName evidence="13">TetR family transcriptional regulator</fullName>
    </recommendedName>
</protein>
<dbReference type="Proteomes" id="UP000039021">
    <property type="component" value="Unassembled WGS sequence"/>
</dbReference>
<dbReference type="Proteomes" id="UP000046680">
    <property type="component" value="Unassembled WGS sequence"/>
</dbReference>
<dbReference type="EMBL" id="CNFU01000100">
    <property type="protein sequence ID" value="CKR17828.1"/>
    <property type="molecule type" value="Genomic_DNA"/>
</dbReference>
<evidence type="ECO:0000313" key="5">
    <source>
        <dbReference type="EMBL" id="CNV58668.1"/>
    </source>
</evidence>
<evidence type="ECO:0000313" key="8">
    <source>
        <dbReference type="Proteomes" id="UP000039217"/>
    </source>
</evidence>
<dbReference type="EMBL" id="CNGE01001111">
    <property type="protein sequence ID" value="CKT72906.1"/>
    <property type="molecule type" value="Genomic_DNA"/>
</dbReference>
<dbReference type="AlphaFoldDB" id="A0A654ZU23"/>
<reference evidence="6" key="2">
    <citation type="submission" date="2015-03" db="EMBL/GenBank/DDBJ databases">
        <authorList>
            <consortium name="Pathogen Informatics"/>
            <person name="Murphy D."/>
        </authorList>
    </citation>
    <scope>NUCLEOTIDE SEQUENCE</scope>
    <source>
        <strain evidence="6">N09902308</strain>
    </source>
</reference>
<evidence type="ECO:0008006" key="13">
    <source>
        <dbReference type="Google" id="ProtNLM"/>
    </source>
</evidence>
<dbReference type="EMBL" id="CSBK01000160">
    <property type="protein sequence ID" value="COX03324.1"/>
    <property type="molecule type" value="Genomic_DNA"/>
</dbReference>
<dbReference type="Proteomes" id="UP000050164">
    <property type="component" value="Unassembled WGS sequence"/>
</dbReference>
<sequence length="49" mass="4937">MRSPPNQISATLDALMVSVVTGSISACQLPALSAAFDSAVLACANLSRS</sequence>
<evidence type="ECO:0000313" key="12">
    <source>
        <dbReference type="Proteomes" id="UP000050164"/>
    </source>
</evidence>
<evidence type="ECO:0000313" key="11">
    <source>
        <dbReference type="Proteomes" id="UP000049023"/>
    </source>
</evidence>
<dbReference type="Proteomes" id="UP000049023">
    <property type="component" value="Unassembled WGS sequence"/>
</dbReference>
<evidence type="ECO:0000313" key="6">
    <source>
        <dbReference type="EMBL" id="COX03324.1"/>
    </source>
</evidence>
<evidence type="ECO:0000313" key="2">
    <source>
        <dbReference type="EMBL" id="CKR13913.1"/>
    </source>
</evidence>
<proteinExistence type="predicted"/>
<name>A0A654ZU23_MYCTX</name>
<dbReference type="EMBL" id="CNFT01000117">
    <property type="protein sequence ID" value="CKR13913.1"/>
    <property type="molecule type" value="Genomic_DNA"/>
</dbReference>
<organism evidence="3 11">
    <name type="scientific">Mycobacterium tuberculosis</name>
    <dbReference type="NCBI Taxonomy" id="1773"/>
    <lineage>
        <taxon>Bacteria</taxon>
        <taxon>Bacillati</taxon>
        <taxon>Actinomycetota</taxon>
        <taxon>Actinomycetes</taxon>
        <taxon>Mycobacteriales</taxon>
        <taxon>Mycobacteriaceae</taxon>
        <taxon>Mycobacterium</taxon>
        <taxon>Mycobacterium tuberculosis complex</taxon>
    </lineage>
</organism>
<reference evidence="7 8" key="1">
    <citation type="submission" date="2015-03" db="EMBL/GenBank/DDBJ databases">
        <authorList>
            <consortium name="Pathogen Informatics"/>
        </authorList>
    </citation>
    <scope>NUCLEOTIDE SEQUENCE [LARGE SCALE GENOMIC DNA]</scope>
    <source>
        <strain evidence="4 10">Bir 172</strain>
        <strain evidence="2 12">Bir 185</strain>
        <strain evidence="3 11">Bir 187</strain>
        <strain evidence="1 9">C09601061</strain>
        <strain evidence="5 8">D00501624</strain>
        <strain evidence="7">N09902308</strain>
    </source>
</reference>
<evidence type="ECO:0000313" key="9">
    <source>
        <dbReference type="Proteomes" id="UP000046680"/>
    </source>
</evidence>
<gene>
    <name evidence="1" type="ORF">ERS007657_01816</name>
    <name evidence="5" type="ORF">ERS007661_02757</name>
    <name evidence="6" type="ORF">ERS007739_00548</name>
    <name evidence="4" type="ORF">ERS027646_04062</name>
    <name evidence="2" type="ORF">ERS027659_00788</name>
    <name evidence="3" type="ORF">ERS027661_00737</name>
</gene>
<accession>A0A654ZU23</accession>
<dbReference type="EMBL" id="CGCX01000618">
    <property type="protein sequence ID" value="CFR80258.1"/>
    <property type="molecule type" value="Genomic_DNA"/>
</dbReference>
<dbReference type="Proteomes" id="UP000048948">
    <property type="component" value="Unassembled WGS sequence"/>
</dbReference>
<evidence type="ECO:0000313" key="3">
    <source>
        <dbReference type="EMBL" id="CKR17828.1"/>
    </source>
</evidence>
<evidence type="ECO:0000313" key="10">
    <source>
        <dbReference type="Proteomes" id="UP000048948"/>
    </source>
</evidence>
<dbReference type="Proteomes" id="UP000039217">
    <property type="component" value="Unassembled WGS sequence"/>
</dbReference>
<evidence type="ECO:0000313" key="7">
    <source>
        <dbReference type="Proteomes" id="UP000039021"/>
    </source>
</evidence>